<evidence type="ECO:0000256" key="1">
    <source>
        <dbReference type="SAM" id="MobiDB-lite"/>
    </source>
</evidence>
<protein>
    <submittedName>
        <fullName evidence="2">Uncharacterized protein</fullName>
    </submittedName>
</protein>
<sequence length="178" mass="20264">MERRKSTTPSSAIPIASIAYPTQEPETPRRPVLETRQVKVKTRGLCNPPNDDVRDGVKGYAEVPVPEAADKSKEVTFKLKDRALEVFRTIFYTEDPNDRQGEVDWKDFLHAMTKVGFAAEKLYGSVWHFTPAEGSDFSRSFHVHQPHPDTKIPHVMARNIGRRLTHTYGWTARDFGKA</sequence>
<accession>A0A0D2BEI9</accession>
<name>A0A0D2BEI9_9EURO</name>
<dbReference type="EMBL" id="KN847322">
    <property type="protein sequence ID" value="KIW50616.1"/>
    <property type="molecule type" value="Genomic_DNA"/>
</dbReference>
<keyword evidence="3" id="KW-1185">Reference proteome</keyword>
<gene>
    <name evidence="2" type="ORF">PV05_09407</name>
</gene>
<dbReference type="OrthoDB" id="3034343at2759"/>
<proteinExistence type="predicted"/>
<evidence type="ECO:0000313" key="3">
    <source>
        <dbReference type="Proteomes" id="UP000054342"/>
    </source>
</evidence>
<organism evidence="2 3">
    <name type="scientific">Exophiala xenobiotica</name>
    <dbReference type="NCBI Taxonomy" id="348802"/>
    <lineage>
        <taxon>Eukaryota</taxon>
        <taxon>Fungi</taxon>
        <taxon>Dikarya</taxon>
        <taxon>Ascomycota</taxon>
        <taxon>Pezizomycotina</taxon>
        <taxon>Eurotiomycetes</taxon>
        <taxon>Chaetothyriomycetidae</taxon>
        <taxon>Chaetothyriales</taxon>
        <taxon>Herpotrichiellaceae</taxon>
        <taxon>Exophiala</taxon>
    </lineage>
</organism>
<dbReference type="PANTHER" id="PTHR40788">
    <property type="entry name" value="CLR5 DOMAIN-CONTAINING PROTEIN-RELATED"/>
    <property type="match status" value="1"/>
</dbReference>
<dbReference type="AlphaFoldDB" id="A0A0D2BEI9"/>
<dbReference type="RefSeq" id="XP_013311200.1">
    <property type="nucleotide sequence ID" value="XM_013455746.1"/>
</dbReference>
<dbReference type="PANTHER" id="PTHR40788:SF2">
    <property type="entry name" value="CLR5 DOMAIN-CONTAINING PROTEIN"/>
    <property type="match status" value="1"/>
</dbReference>
<dbReference type="STRING" id="348802.A0A0D2BEI9"/>
<evidence type="ECO:0000313" key="2">
    <source>
        <dbReference type="EMBL" id="KIW50616.1"/>
    </source>
</evidence>
<reference evidence="2 3" key="1">
    <citation type="submission" date="2015-01" db="EMBL/GenBank/DDBJ databases">
        <title>The Genome Sequence of Exophiala xenobiotica CBS118157.</title>
        <authorList>
            <consortium name="The Broad Institute Genomics Platform"/>
            <person name="Cuomo C."/>
            <person name="de Hoog S."/>
            <person name="Gorbushina A."/>
            <person name="Stielow B."/>
            <person name="Teixiera M."/>
            <person name="Abouelleil A."/>
            <person name="Chapman S.B."/>
            <person name="Priest M."/>
            <person name="Young S.K."/>
            <person name="Wortman J."/>
            <person name="Nusbaum C."/>
            <person name="Birren B."/>
        </authorList>
    </citation>
    <scope>NUCLEOTIDE SEQUENCE [LARGE SCALE GENOMIC DNA]</scope>
    <source>
        <strain evidence="2 3">CBS 118157</strain>
    </source>
</reference>
<dbReference type="GeneID" id="25331315"/>
<dbReference type="Proteomes" id="UP000054342">
    <property type="component" value="Unassembled WGS sequence"/>
</dbReference>
<dbReference type="HOGENOM" id="CLU_101436_0_0_1"/>
<feature type="region of interest" description="Disordered" evidence="1">
    <location>
        <begin position="1"/>
        <end position="33"/>
    </location>
</feature>